<feature type="region of interest" description="Disordered" evidence="1">
    <location>
        <begin position="98"/>
        <end position="121"/>
    </location>
</feature>
<dbReference type="AlphaFoldDB" id="A0A0F6W6N0"/>
<feature type="domain" description="Smr" evidence="2">
    <location>
        <begin position="175"/>
        <end position="259"/>
    </location>
</feature>
<protein>
    <recommendedName>
        <fullName evidence="2">Smr domain-containing protein</fullName>
    </recommendedName>
</protein>
<dbReference type="SMART" id="SM00463">
    <property type="entry name" value="SMR"/>
    <property type="match status" value="1"/>
</dbReference>
<dbReference type="EMBL" id="CP011125">
    <property type="protein sequence ID" value="AKF08780.1"/>
    <property type="molecule type" value="Genomic_DNA"/>
</dbReference>
<evidence type="ECO:0000259" key="2">
    <source>
        <dbReference type="PROSITE" id="PS50828"/>
    </source>
</evidence>
<organism evidence="3 4">
    <name type="scientific">Sandaracinus amylolyticus</name>
    <dbReference type="NCBI Taxonomy" id="927083"/>
    <lineage>
        <taxon>Bacteria</taxon>
        <taxon>Pseudomonadati</taxon>
        <taxon>Myxococcota</taxon>
        <taxon>Polyangia</taxon>
        <taxon>Polyangiales</taxon>
        <taxon>Sandaracinaceae</taxon>
        <taxon>Sandaracinus</taxon>
    </lineage>
</organism>
<feature type="region of interest" description="Disordered" evidence="1">
    <location>
        <begin position="1"/>
        <end position="82"/>
    </location>
</feature>
<dbReference type="PROSITE" id="PS50828">
    <property type="entry name" value="SMR"/>
    <property type="match status" value="1"/>
</dbReference>
<name>A0A0F6W6N0_9BACT</name>
<evidence type="ECO:0000256" key="1">
    <source>
        <dbReference type="SAM" id="MobiDB-lite"/>
    </source>
</evidence>
<dbReference type="OrthoDB" id="9808881at2"/>
<reference evidence="3 4" key="1">
    <citation type="submission" date="2015-03" db="EMBL/GenBank/DDBJ databases">
        <title>Genome assembly of Sandaracinus amylolyticus DSM 53668.</title>
        <authorList>
            <person name="Sharma G."/>
            <person name="Subramanian S."/>
        </authorList>
    </citation>
    <scope>NUCLEOTIDE SEQUENCE [LARGE SCALE GENOMIC DNA]</scope>
    <source>
        <strain evidence="3 4">DSM 53668</strain>
    </source>
</reference>
<sequence>MARKKKRVSEFEPEPKAPAPPPVGTSMRDLLKGVELAKPEAKKKPEPKKPEPPPPPPRPAAPITTTPARDLEGRPSETLRGDDRIAYLDALAGVRPMAGRGPRRLGAVAAPPSPPKPEERNRDAAARARLASLVAGGVHFDVHREEGWIEGIRRDAKPSLIDALYRATVGSEATLDLHGIRAAIAGDRVTKFVRDAQRHGLRRVLIVHGKGLHSDDGNGVLADVVVGALTEGGAAPLVIAFCTAPQAQGGAGALLVELTKR</sequence>
<gene>
    <name evidence="3" type="ORF">DB32_005929</name>
</gene>
<dbReference type="KEGG" id="samy:DB32_005929"/>
<dbReference type="STRING" id="927083.DB32_005929"/>
<feature type="compositionally biased region" description="Basic and acidic residues" evidence="1">
    <location>
        <begin position="29"/>
        <end position="51"/>
    </location>
</feature>
<dbReference type="Pfam" id="PF01713">
    <property type="entry name" value="Smr"/>
    <property type="match status" value="1"/>
</dbReference>
<dbReference type="InterPro" id="IPR036063">
    <property type="entry name" value="Smr_dom_sf"/>
</dbReference>
<dbReference type="PANTHER" id="PTHR35562:SF2">
    <property type="entry name" value="DNA ENDONUCLEASE SMRA-RELATED"/>
    <property type="match status" value="1"/>
</dbReference>
<dbReference type="Gene3D" id="3.30.1370.110">
    <property type="match status" value="1"/>
</dbReference>
<accession>A0A0F6W6N0</accession>
<dbReference type="Proteomes" id="UP000034883">
    <property type="component" value="Chromosome"/>
</dbReference>
<keyword evidence="4" id="KW-1185">Reference proteome</keyword>
<dbReference type="PANTHER" id="PTHR35562">
    <property type="entry name" value="DNA ENDONUCLEASE SMRA-RELATED"/>
    <property type="match status" value="1"/>
</dbReference>
<evidence type="ECO:0000313" key="4">
    <source>
        <dbReference type="Proteomes" id="UP000034883"/>
    </source>
</evidence>
<feature type="compositionally biased region" description="Basic and acidic residues" evidence="1">
    <location>
        <begin position="69"/>
        <end position="82"/>
    </location>
</feature>
<proteinExistence type="predicted"/>
<dbReference type="InterPro" id="IPR002625">
    <property type="entry name" value="Smr_dom"/>
</dbReference>
<evidence type="ECO:0000313" key="3">
    <source>
        <dbReference type="EMBL" id="AKF08780.1"/>
    </source>
</evidence>
<dbReference type="SUPFAM" id="SSF160443">
    <property type="entry name" value="SMR domain-like"/>
    <property type="match status" value="1"/>
</dbReference>
<dbReference type="RefSeq" id="WP_053235885.1">
    <property type="nucleotide sequence ID" value="NZ_CP011125.1"/>
</dbReference>